<reference evidence="4 5" key="1">
    <citation type="submission" date="2018-12" db="EMBL/GenBank/DDBJ databases">
        <authorList>
            <consortium name="Pathogen Informatics"/>
        </authorList>
    </citation>
    <scope>NUCLEOTIDE SEQUENCE [LARGE SCALE GENOMIC DNA]</scope>
    <source>
        <strain evidence="4 5">NCTC10437</strain>
    </source>
</reference>
<comment type="miscellaneous">
    <text evidence="1">Reaction mechanism of ThiL seems to utilize a direct, inline transfer of the gamma-phosphate of ATP to TMP rather than a phosphorylated enzyme intermediate.</text>
</comment>
<dbReference type="Pfam" id="PF00586">
    <property type="entry name" value="AIRS"/>
    <property type="match status" value="1"/>
</dbReference>
<feature type="binding site" evidence="1">
    <location>
        <position position="55"/>
    </location>
    <ligand>
        <name>Mg(2+)</name>
        <dbReference type="ChEBI" id="CHEBI:18420"/>
        <label>2</label>
    </ligand>
</feature>
<feature type="binding site" evidence="1">
    <location>
        <position position="84"/>
    </location>
    <ligand>
        <name>Mg(2+)</name>
        <dbReference type="ChEBI" id="CHEBI:18420"/>
        <label>4</label>
    </ligand>
</feature>
<keyword evidence="5" id="KW-1185">Reference proteome</keyword>
<dbReference type="PANTHER" id="PTHR30270:SF0">
    <property type="entry name" value="THIAMINE-MONOPHOSPHATE KINASE"/>
    <property type="match status" value="1"/>
</dbReference>
<feature type="binding site" evidence="1">
    <location>
        <position position="132"/>
    </location>
    <ligand>
        <name>Mg(2+)</name>
        <dbReference type="ChEBI" id="CHEBI:18420"/>
        <label>1</label>
    </ligand>
</feature>
<organism evidence="4 5">
    <name type="scientific">Mycolicibacterium aurum</name>
    <name type="common">Mycobacterium aurum</name>
    <dbReference type="NCBI Taxonomy" id="1791"/>
    <lineage>
        <taxon>Bacteria</taxon>
        <taxon>Bacillati</taxon>
        <taxon>Actinomycetota</taxon>
        <taxon>Actinomycetes</taxon>
        <taxon>Mycobacteriales</taxon>
        <taxon>Mycobacteriaceae</taxon>
        <taxon>Mycolicibacterium</taxon>
    </lineage>
</organism>
<dbReference type="EC" id="2.7.4.16" evidence="1"/>
<dbReference type="GO" id="GO:0005524">
    <property type="term" value="F:ATP binding"/>
    <property type="evidence" value="ECO:0007669"/>
    <property type="project" value="UniProtKB-UniRule"/>
</dbReference>
<feature type="binding site" evidence="1">
    <location>
        <position position="219"/>
    </location>
    <ligand>
        <name>Mg(2+)</name>
        <dbReference type="ChEBI" id="CHEBI:18420"/>
        <label>3</label>
    </ligand>
</feature>
<dbReference type="UniPathway" id="UPA00060">
    <property type="reaction ID" value="UER00142"/>
</dbReference>
<dbReference type="InterPro" id="IPR006283">
    <property type="entry name" value="ThiL-like"/>
</dbReference>
<evidence type="ECO:0000259" key="2">
    <source>
        <dbReference type="Pfam" id="PF00586"/>
    </source>
</evidence>
<dbReference type="PANTHER" id="PTHR30270">
    <property type="entry name" value="THIAMINE-MONOPHOSPHATE KINASE"/>
    <property type="match status" value="1"/>
</dbReference>
<feature type="binding site" evidence="1">
    <location>
        <position position="317"/>
    </location>
    <ligand>
        <name>substrate</name>
    </ligand>
</feature>
<evidence type="ECO:0000313" key="5">
    <source>
        <dbReference type="Proteomes" id="UP000279306"/>
    </source>
</evidence>
<feature type="domain" description="PurM-like C-terminal" evidence="3">
    <location>
        <begin position="162"/>
        <end position="244"/>
    </location>
</feature>
<dbReference type="KEGG" id="mauu:NCTC10437_01999"/>
<feature type="binding site" evidence="1">
    <location>
        <position position="54"/>
    </location>
    <ligand>
        <name>Mg(2+)</name>
        <dbReference type="ChEBI" id="CHEBI:18420"/>
        <label>1</label>
    </ligand>
</feature>
<keyword evidence="1" id="KW-0460">Magnesium</keyword>
<dbReference type="GO" id="GO:0009030">
    <property type="term" value="F:thiamine-phosphate kinase activity"/>
    <property type="evidence" value="ECO:0007669"/>
    <property type="project" value="UniProtKB-UniRule"/>
</dbReference>
<keyword evidence="1" id="KW-0479">Metal-binding</keyword>
<keyword evidence="1" id="KW-0784">Thiamine biosynthesis</keyword>
<gene>
    <name evidence="1 4" type="primary">thiL</name>
    <name evidence="4" type="ORF">NCTC10437_01999</name>
</gene>
<proteinExistence type="inferred from homology"/>
<sequence>MAGDHADSTLSGVGEFAVIDRLVAGRRQPPVVTLGPGDDAAVVTAVDGRTVVCTDMLVEGRHFRLDWSSPHDVGRKAIAQNAADIEAMGGRSTAFVVAFGAPGDTEADRAVELADGMWHEAGLMGAGIVGGDMVAAPQWVISVAALGDLGGRAPVLRSGAGAGDVVAVAGELGRSAAGLLLWQNGIGGHDALRRRHLVPDPPYGQGEAAARAGATAMTDVSDGLLADLGHIASASGVHIDLSVDGLSADIDAVAGAAADVGADPAQWVLGGGEDHALVATFPGEPPSGWRVIGLVSAGDGPYRVTVGGAVWRGTAGWQSF</sequence>
<feature type="binding site" evidence="1">
    <location>
        <position position="84"/>
    </location>
    <ligand>
        <name>Mg(2+)</name>
        <dbReference type="ChEBI" id="CHEBI:18420"/>
        <label>3</label>
    </ligand>
</feature>
<dbReference type="NCBIfam" id="TIGR01379">
    <property type="entry name" value="thiL"/>
    <property type="match status" value="1"/>
</dbReference>
<dbReference type="CDD" id="cd02194">
    <property type="entry name" value="ThiL"/>
    <property type="match status" value="1"/>
</dbReference>
<dbReference type="RefSeq" id="WP_048630601.1">
    <property type="nucleotide sequence ID" value="NZ_CVQQ01000001.1"/>
</dbReference>
<dbReference type="EMBL" id="LR134356">
    <property type="protein sequence ID" value="VEG53504.1"/>
    <property type="molecule type" value="Genomic_DNA"/>
</dbReference>
<dbReference type="Gene3D" id="3.90.650.10">
    <property type="entry name" value="PurM-like C-terminal domain"/>
    <property type="match status" value="1"/>
</dbReference>
<dbReference type="HAMAP" id="MF_02128">
    <property type="entry name" value="TMP_kinase"/>
    <property type="match status" value="1"/>
</dbReference>
<comment type="caution">
    <text evidence="1">Lacks conserved residue(s) required for the propagation of feature annotation.</text>
</comment>
<feature type="binding site" evidence="1">
    <location>
        <position position="39"/>
    </location>
    <ligand>
        <name>Mg(2+)</name>
        <dbReference type="ChEBI" id="CHEBI:18420"/>
        <label>3</label>
    </ligand>
</feature>
<protein>
    <recommendedName>
        <fullName evidence="1">Thiamine-monophosphate kinase</fullName>
        <shortName evidence="1">TMP kinase</shortName>
        <shortName evidence="1">Thiamine-phosphate kinase</shortName>
        <ecNumber evidence="1">2.7.4.16</ecNumber>
    </recommendedName>
</protein>
<dbReference type="Gene3D" id="3.30.1330.10">
    <property type="entry name" value="PurM-like, N-terminal domain"/>
    <property type="match status" value="1"/>
</dbReference>
<evidence type="ECO:0000259" key="3">
    <source>
        <dbReference type="Pfam" id="PF02769"/>
    </source>
</evidence>
<evidence type="ECO:0000313" key="4">
    <source>
        <dbReference type="EMBL" id="VEG53504.1"/>
    </source>
</evidence>
<feature type="binding site" evidence="1">
    <location>
        <position position="84"/>
    </location>
    <ligand>
        <name>Mg(2+)</name>
        <dbReference type="ChEBI" id="CHEBI:18420"/>
        <label>2</label>
    </ligand>
</feature>
<keyword evidence="1" id="KW-0067">ATP-binding</keyword>
<dbReference type="InterPro" id="IPR010918">
    <property type="entry name" value="PurM-like_C_dom"/>
</dbReference>
<dbReference type="STRING" id="1791.GCA_001049355_00744"/>
<feature type="binding site" evidence="1">
    <location>
        <position position="222"/>
    </location>
    <ligand>
        <name>Mg(2+)</name>
        <dbReference type="ChEBI" id="CHEBI:18420"/>
        <label>5</label>
    </ligand>
</feature>
<dbReference type="InterPro" id="IPR036676">
    <property type="entry name" value="PurM-like_C_sf"/>
</dbReference>
<dbReference type="GO" id="GO:0009229">
    <property type="term" value="P:thiamine diphosphate biosynthetic process"/>
    <property type="evidence" value="ECO:0007669"/>
    <property type="project" value="UniProtKB-UniRule"/>
</dbReference>
<feature type="binding site" evidence="1">
    <location>
        <position position="55"/>
    </location>
    <ligand>
        <name>Mg(2+)</name>
        <dbReference type="ChEBI" id="CHEBI:18420"/>
        <label>1</label>
    </ligand>
</feature>
<dbReference type="InterPro" id="IPR036921">
    <property type="entry name" value="PurM-like_N_sf"/>
</dbReference>
<keyword evidence="1" id="KW-0547">Nucleotide-binding</keyword>
<dbReference type="InterPro" id="IPR016188">
    <property type="entry name" value="PurM-like_N"/>
</dbReference>
<feature type="domain" description="PurM-like N-terminal" evidence="2">
    <location>
        <begin position="37"/>
        <end position="147"/>
    </location>
</feature>
<evidence type="ECO:0000256" key="1">
    <source>
        <dbReference type="HAMAP-Rule" id="MF_02128"/>
    </source>
</evidence>
<dbReference type="PIRSF" id="PIRSF005303">
    <property type="entry name" value="Thiam_monoph_kin"/>
    <property type="match status" value="1"/>
</dbReference>
<dbReference type="Pfam" id="PF02769">
    <property type="entry name" value="AIRS_C"/>
    <property type="match status" value="1"/>
</dbReference>
<feature type="binding site" evidence="1">
    <location>
        <begin position="131"/>
        <end position="132"/>
    </location>
    <ligand>
        <name>ATP</name>
        <dbReference type="ChEBI" id="CHEBI:30616"/>
    </ligand>
</feature>
<feature type="binding site" evidence="1">
    <location>
        <position position="221"/>
    </location>
    <ligand>
        <name>ATP</name>
        <dbReference type="ChEBI" id="CHEBI:30616"/>
    </ligand>
</feature>
<feature type="binding site" evidence="1">
    <location>
        <position position="157"/>
    </location>
    <ligand>
        <name>ATP</name>
        <dbReference type="ChEBI" id="CHEBI:30616"/>
    </ligand>
</feature>
<dbReference type="NCBIfam" id="NF004351">
    <property type="entry name" value="PRK05731.1-4"/>
    <property type="match status" value="1"/>
</dbReference>
<dbReference type="SUPFAM" id="SSF55326">
    <property type="entry name" value="PurM N-terminal domain-like"/>
    <property type="match status" value="1"/>
</dbReference>
<dbReference type="OrthoDB" id="9802811at2"/>
<comment type="similarity">
    <text evidence="1">Belongs to the thiamine-monophosphate kinase family.</text>
</comment>
<name>A0A3S4RLH1_MYCAU</name>
<dbReference type="GO" id="GO:0000287">
    <property type="term" value="F:magnesium ion binding"/>
    <property type="evidence" value="ECO:0007669"/>
    <property type="project" value="UniProtKB-UniRule"/>
</dbReference>
<feature type="binding site" evidence="1">
    <location>
        <position position="39"/>
    </location>
    <ligand>
        <name>Mg(2+)</name>
        <dbReference type="ChEBI" id="CHEBI:18420"/>
        <label>4</label>
    </ligand>
</feature>
<feature type="binding site" evidence="1">
    <location>
        <position position="273"/>
    </location>
    <ligand>
        <name>substrate</name>
    </ligand>
</feature>
<keyword evidence="1 4" id="KW-0808">Transferase</keyword>
<comment type="function">
    <text evidence="1">Catalyzes the ATP-dependent phosphorylation of thiamine-monophosphate (TMP) to form thiamine-pyrophosphate (TPP), the active form of vitamin B1.</text>
</comment>
<keyword evidence="1 4" id="KW-0418">Kinase</keyword>
<dbReference type="AlphaFoldDB" id="A0A3S4RLH1"/>
<feature type="binding site" evidence="1">
    <location>
        <position position="62"/>
    </location>
    <ligand>
        <name>substrate</name>
    </ligand>
</feature>
<dbReference type="Proteomes" id="UP000279306">
    <property type="component" value="Chromosome"/>
</dbReference>
<accession>A0A3S4RLH1</accession>
<dbReference type="GO" id="GO:0009228">
    <property type="term" value="P:thiamine biosynthetic process"/>
    <property type="evidence" value="ECO:0007669"/>
    <property type="project" value="UniProtKB-KW"/>
</dbReference>
<comment type="catalytic activity">
    <reaction evidence="1">
        <text>thiamine phosphate + ATP = thiamine diphosphate + ADP</text>
        <dbReference type="Rhea" id="RHEA:15913"/>
        <dbReference type="ChEBI" id="CHEBI:30616"/>
        <dbReference type="ChEBI" id="CHEBI:37575"/>
        <dbReference type="ChEBI" id="CHEBI:58937"/>
        <dbReference type="ChEBI" id="CHEBI:456216"/>
        <dbReference type="EC" id="2.7.4.16"/>
    </reaction>
</comment>
<comment type="pathway">
    <text evidence="1">Cofactor biosynthesis; thiamine diphosphate biosynthesis; thiamine diphosphate from thiamine phosphate: step 1/1.</text>
</comment>
<dbReference type="SUPFAM" id="SSF56042">
    <property type="entry name" value="PurM C-terminal domain-like"/>
    <property type="match status" value="1"/>
</dbReference>